<feature type="region of interest" description="Disordered" evidence="1">
    <location>
        <begin position="61"/>
        <end position="143"/>
    </location>
</feature>
<reference evidence="2" key="1">
    <citation type="journal article" date="2020" name="Stud. Mycol.">
        <title>101 Dothideomycetes genomes: a test case for predicting lifestyles and emergence of pathogens.</title>
        <authorList>
            <person name="Haridas S."/>
            <person name="Albert R."/>
            <person name="Binder M."/>
            <person name="Bloem J."/>
            <person name="Labutti K."/>
            <person name="Salamov A."/>
            <person name="Andreopoulos B."/>
            <person name="Baker S."/>
            <person name="Barry K."/>
            <person name="Bills G."/>
            <person name="Bluhm B."/>
            <person name="Cannon C."/>
            <person name="Castanera R."/>
            <person name="Culley D."/>
            <person name="Daum C."/>
            <person name="Ezra D."/>
            <person name="Gonzalez J."/>
            <person name="Henrissat B."/>
            <person name="Kuo A."/>
            <person name="Liang C."/>
            <person name="Lipzen A."/>
            <person name="Lutzoni F."/>
            <person name="Magnuson J."/>
            <person name="Mondo S."/>
            <person name="Nolan M."/>
            <person name="Ohm R."/>
            <person name="Pangilinan J."/>
            <person name="Park H.-J."/>
            <person name="Ramirez L."/>
            <person name="Alfaro M."/>
            <person name="Sun H."/>
            <person name="Tritt A."/>
            <person name="Yoshinaga Y."/>
            <person name="Zwiers L.-H."/>
            <person name="Turgeon B."/>
            <person name="Goodwin S."/>
            <person name="Spatafora J."/>
            <person name="Crous P."/>
            <person name="Grigoriev I."/>
        </authorList>
    </citation>
    <scope>NUCLEOTIDE SEQUENCE</scope>
    <source>
        <strain evidence="2">CBS 115976</strain>
    </source>
</reference>
<gene>
    <name evidence="2" type="ORF">BT63DRAFT_412484</name>
</gene>
<evidence type="ECO:0000313" key="3">
    <source>
        <dbReference type="Proteomes" id="UP000799302"/>
    </source>
</evidence>
<feature type="compositionally biased region" description="Polar residues" evidence="1">
    <location>
        <begin position="18"/>
        <end position="33"/>
    </location>
</feature>
<sequence>MAEVSSKPRPARLANLETPLSATFPSEIQSPAVITSPTFIKREEIQKTPITPPAAYLDFLQKMTSPVSPPPSASFRSFPNERPALSSHPSKESVSSTGSSNMSDTSTTETATSNDQDREETPVETTKRPASPRTRASSCAGEFGAADMRKTVINIPMGAPFSPGPQSARSLKRLQIPQSPYSPQFCSPTGLTSPLIASPLSAGGMVSPFNVTYSPRDRDFDAKTVGLRQTITRYIRVPNKSTPVMEPVPANKKRKIEAPTSTLTNTVNPN</sequence>
<feature type="compositionally biased region" description="Basic and acidic residues" evidence="1">
    <location>
        <begin position="115"/>
        <end position="127"/>
    </location>
</feature>
<evidence type="ECO:0000256" key="1">
    <source>
        <dbReference type="SAM" id="MobiDB-lite"/>
    </source>
</evidence>
<proteinExistence type="predicted"/>
<dbReference type="PANTHER" id="PTHR42053:SF1">
    <property type="match status" value="1"/>
</dbReference>
<feature type="region of interest" description="Disordered" evidence="1">
    <location>
        <begin position="1"/>
        <end position="33"/>
    </location>
</feature>
<protein>
    <submittedName>
        <fullName evidence="2">Uncharacterized protein</fullName>
    </submittedName>
</protein>
<dbReference type="PANTHER" id="PTHR42053">
    <property type="match status" value="1"/>
</dbReference>
<feature type="region of interest" description="Disordered" evidence="1">
    <location>
        <begin position="241"/>
        <end position="270"/>
    </location>
</feature>
<dbReference type="Proteomes" id="UP000799302">
    <property type="component" value="Unassembled WGS sequence"/>
</dbReference>
<dbReference type="OrthoDB" id="5405654at2759"/>
<accession>A0A6A6UK63</accession>
<feature type="compositionally biased region" description="Low complexity" evidence="1">
    <location>
        <begin position="93"/>
        <end position="108"/>
    </location>
</feature>
<dbReference type="EMBL" id="MU004233">
    <property type="protein sequence ID" value="KAF2671458.1"/>
    <property type="molecule type" value="Genomic_DNA"/>
</dbReference>
<evidence type="ECO:0000313" key="2">
    <source>
        <dbReference type="EMBL" id="KAF2671458.1"/>
    </source>
</evidence>
<keyword evidence="3" id="KW-1185">Reference proteome</keyword>
<name>A0A6A6UK63_9PEZI</name>
<organism evidence="2 3">
    <name type="scientific">Microthyrium microscopicum</name>
    <dbReference type="NCBI Taxonomy" id="703497"/>
    <lineage>
        <taxon>Eukaryota</taxon>
        <taxon>Fungi</taxon>
        <taxon>Dikarya</taxon>
        <taxon>Ascomycota</taxon>
        <taxon>Pezizomycotina</taxon>
        <taxon>Dothideomycetes</taxon>
        <taxon>Dothideomycetes incertae sedis</taxon>
        <taxon>Microthyriales</taxon>
        <taxon>Microthyriaceae</taxon>
        <taxon>Microthyrium</taxon>
    </lineage>
</organism>
<feature type="compositionally biased region" description="Polar residues" evidence="1">
    <location>
        <begin position="259"/>
        <end position="270"/>
    </location>
</feature>
<dbReference type="AlphaFoldDB" id="A0A6A6UK63"/>